<organism evidence="8 9">
    <name type="scientific">Cyprinus carpio carpio</name>
    <dbReference type="NCBI Taxonomy" id="630221"/>
    <lineage>
        <taxon>Eukaryota</taxon>
        <taxon>Metazoa</taxon>
        <taxon>Chordata</taxon>
        <taxon>Craniata</taxon>
        <taxon>Vertebrata</taxon>
        <taxon>Euteleostomi</taxon>
        <taxon>Actinopterygii</taxon>
        <taxon>Neopterygii</taxon>
        <taxon>Teleostei</taxon>
        <taxon>Ostariophysi</taxon>
        <taxon>Cypriniformes</taxon>
        <taxon>Cyprinidae</taxon>
        <taxon>Cyprininae</taxon>
        <taxon>Cyprinus</taxon>
    </lineage>
</organism>
<dbReference type="GeneTree" id="ENSGT00940000159631"/>
<sequence length="335" mass="36740">AEASSLAEHCESVPTGAHIRRDGPEGENCRGTEETRQRRGGVSPFTGASRSLGADPAAAERRTAAAPAHRARHSPEAARGRSVFSGREARARRQRRGSHRAERSRGRDRASSRHRAGHLQTLPRPKQALASAGLLITPVVAFIEDSFEARPNTDEVSEVFTLPLEFFTKAADHSGYPVPSVFGPTHSFMYTDPSTGRIHQIWGLTAALAITVAVLALGEKPEFEDAQQILLKHSDFGEEVLVVPAAFHVVKIHPQVQEEADAAGVQRDLLRSAEQRAPVALIQERQFQHFTGADSDQSRGQPDRTRAHDQNRDPSPPLTDPVQAHLHHRVHQHSE</sequence>
<feature type="compositionally biased region" description="Basic and acidic residues" evidence="7">
    <location>
        <begin position="99"/>
        <end position="111"/>
    </location>
</feature>
<keyword evidence="3" id="KW-0479">Metal-binding</keyword>
<comment type="cofactor">
    <cofactor evidence="1">
        <name>Mn(2+)</name>
        <dbReference type="ChEBI" id="CHEBI:29035"/>
    </cofactor>
</comment>
<dbReference type="GO" id="GO:0015938">
    <property type="term" value="P:coenzyme A catabolic process"/>
    <property type="evidence" value="ECO:0007669"/>
    <property type="project" value="TreeGrafter"/>
</dbReference>
<protein>
    <submittedName>
        <fullName evidence="8">Nudix (nucleoside diphosphate linked moiety X)-type motif 7</fullName>
    </submittedName>
</protein>
<dbReference type="Gene3D" id="3.90.79.10">
    <property type="entry name" value="Nucleoside Triphosphate Pyrophosphohydrolase"/>
    <property type="match status" value="1"/>
</dbReference>
<dbReference type="PANTHER" id="PTHR12992">
    <property type="entry name" value="NUDIX HYDROLASE"/>
    <property type="match status" value="1"/>
</dbReference>
<dbReference type="PANTHER" id="PTHR12992:SF24">
    <property type="entry name" value="PEROXISOMAL COENZYME A DIPHOSPHATASE NUDT7"/>
    <property type="match status" value="1"/>
</dbReference>
<dbReference type="AlphaFoldDB" id="A0A9J8B1C2"/>
<accession>A0A9J8B1C2</accession>
<feature type="region of interest" description="Disordered" evidence="7">
    <location>
        <begin position="1"/>
        <end position="124"/>
    </location>
</feature>
<feature type="compositionally biased region" description="Basic residues" evidence="7">
    <location>
        <begin position="325"/>
        <end position="335"/>
    </location>
</feature>
<dbReference type="GO" id="GO:0046872">
    <property type="term" value="F:metal ion binding"/>
    <property type="evidence" value="ECO:0007669"/>
    <property type="project" value="UniProtKB-KW"/>
</dbReference>
<dbReference type="InterPro" id="IPR045121">
    <property type="entry name" value="CoAse"/>
</dbReference>
<keyword evidence="4" id="KW-0378">Hydrolase</keyword>
<evidence type="ECO:0000256" key="5">
    <source>
        <dbReference type="ARBA" id="ARBA00022842"/>
    </source>
</evidence>
<name>A0A9J8B1C2_CYPCA</name>
<keyword evidence="9" id="KW-1185">Reference proteome</keyword>
<evidence type="ECO:0000256" key="7">
    <source>
        <dbReference type="SAM" id="MobiDB-lite"/>
    </source>
</evidence>
<evidence type="ECO:0000256" key="6">
    <source>
        <dbReference type="ARBA" id="ARBA00023211"/>
    </source>
</evidence>
<proteinExistence type="predicted"/>
<keyword evidence="6" id="KW-0464">Manganese</keyword>
<evidence type="ECO:0000313" key="8">
    <source>
        <dbReference type="Ensembl" id="ENSCCRP00000151424.1"/>
    </source>
</evidence>
<dbReference type="GO" id="GO:0010945">
    <property type="term" value="F:coenzyme A diphosphatase activity"/>
    <property type="evidence" value="ECO:0007669"/>
    <property type="project" value="InterPro"/>
</dbReference>
<dbReference type="Ensembl" id="ENSCCRT00000116873.1">
    <property type="protein sequence ID" value="ENSCCRP00000151424.1"/>
    <property type="gene ID" value="ENSCCRG00000056477.1"/>
</dbReference>
<reference evidence="8" key="2">
    <citation type="submission" date="2025-09" db="UniProtKB">
        <authorList>
            <consortium name="Ensembl"/>
        </authorList>
    </citation>
    <scope>IDENTIFICATION</scope>
</reference>
<evidence type="ECO:0000313" key="9">
    <source>
        <dbReference type="Proteomes" id="UP001108240"/>
    </source>
</evidence>
<evidence type="ECO:0000256" key="4">
    <source>
        <dbReference type="ARBA" id="ARBA00022801"/>
    </source>
</evidence>
<evidence type="ECO:0000256" key="1">
    <source>
        <dbReference type="ARBA" id="ARBA00001936"/>
    </source>
</evidence>
<evidence type="ECO:0000256" key="2">
    <source>
        <dbReference type="ARBA" id="ARBA00001946"/>
    </source>
</evidence>
<comment type="cofactor">
    <cofactor evidence="2">
        <name>Mg(2+)</name>
        <dbReference type="ChEBI" id="CHEBI:18420"/>
    </cofactor>
</comment>
<feature type="compositionally biased region" description="Basic and acidic residues" evidence="7">
    <location>
        <begin position="301"/>
        <end position="312"/>
    </location>
</feature>
<evidence type="ECO:0000256" key="3">
    <source>
        <dbReference type="ARBA" id="ARBA00022723"/>
    </source>
</evidence>
<dbReference type="Proteomes" id="UP001108240">
    <property type="component" value="Unplaced"/>
</dbReference>
<feature type="region of interest" description="Disordered" evidence="7">
    <location>
        <begin position="287"/>
        <end position="335"/>
    </location>
</feature>
<reference evidence="8" key="1">
    <citation type="submission" date="2025-08" db="UniProtKB">
        <authorList>
            <consortium name="Ensembl"/>
        </authorList>
    </citation>
    <scope>IDENTIFICATION</scope>
</reference>
<keyword evidence="5" id="KW-0460">Magnesium</keyword>
<feature type="compositionally biased region" description="Basic and acidic residues" evidence="7">
    <location>
        <begin position="19"/>
        <end position="37"/>
    </location>
</feature>